<dbReference type="STRING" id="1841861.GCA_900157365_05444"/>
<reference evidence="1 2" key="1">
    <citation type="submission" date="2017-01" db="EMBL/GenBank/DDBJ databases">
        <authorList>
            <consortium name="Urmite Genomes"/>
        </authorList>
    </citation>
    <scope>NUCLEOTIDE SEQUENCE [LARGE SCALE GENOMIC DNA]</scope>
    <source>
        <strain evidence="1 2">AB215</strain>
    </source>
</reference>
<dbReference type="EMBL" id="FUEZ01000003">
    <property type="protein sequence ID" value="SPM39059.1"/>
    <property type="molecule type" value="Genomic_DNA"/>
</dbReference>
<evidence type="ECO:0000313" key="1">
    <source>
        <dbReference type="EMBL" id="SPM39059.1"/>
    </source>
</evidence>
<proteinExistence type="predicted"/>
<gene>
    <name evidence="1" type="ORF">MNAB215_1241</name>
</gene>
<organism evidence="1 2">
    <name type="scientific">Mycobacterium numidiamassiliense</name>
    <dbReference type="NCBI Taxonomy" id="1841861"/>
    <lineage>
        <taxon>Bacteria</taxon>
        <taxon>Bacillati</taxon>
        <taxon>Actinomycetota</taxon>
        <taxon>Actinomycetes</taxon>
        <taxon>Mycobacteriales</taxon>
        <taxon>Mycobacteriaceae</taxon>
        <taxon>Mycobacterium</taxon>
    </lineage>
</organism>
<keyword evidence="2" id="KW-1185">Reference proteome</keyword>
<evidence type="ECO:0000313" key="2">
    <source>
        <dbReference type="Proteomes" id="UP000240424"/>
    </source>
</evidence>
<name>A0A2U3P5N4_9MYCO</name>
<protein>
    <submittedName>
        <fullName evidence="1">Mycobacterium numidiamassiliense ORFan</fullName>
    </submittedName>
</protein>
<dbReference type="Proteomes" id="UP000240424">
    <property type="component" value="Unassembled WGS sequence"/>
</dbReference>
<sequence>MIAPVCVAPAAEARSVLLAWRPGPCRAVCATPDSWEMNIFC</sequence>
<accession>A0A2U3P5N4</accession>
<dbReference type="AlphaFoldDB" id="A0A2U3P5N4"/>